<gene>
    <name evidence="2" type="ORF">CAQU_07565</name>
</gene>
<protein>
    <submittedName>
        <fullName evidence="2">Uncharacterized protein</fullName>
    </submittedName>
</protein>
<dbReference type="EMBL" id="CP009245">
    <property type="protein sequence ID" value="APT84948.1"/>
    <property type="molecule type" value="Genomic_DNA"/>
</dbReference>
<dbReference type="AlphaFoldDB" id="A0A1L7CGH5"/>
<dbReference type="KEGG" id="caqu:CAQU_07565"/>
<keyword evidence="3" id="KW-1185">Reference proteome</keyword>
<name>A0A1L7CGH5_9CORY</name>
<feature type="region of interest" description="Disordered" evidence="1">
    <location>
        <begin position="20"/>
        <end position="43"/>
    </location>
</feature>
<organism evidence="2 3">
    <name type="scientific">Corynebacterium aquilae DSM 44791</name>
    <dbReference type="NCBI Taxonomy" id="1431546"/>
    <lineage>
        <taxon>Bacteria</taxon>
        <taxon>Bacillati</taxon>
        <taxon>Actinomycetota</taxon>
        <taxon>Actinomycetes</taxon>
        <taxon>Mycobacteriales</taxon>
        <taxon>Corynebacteriaceae</taxon>
        <taxon>Corynebacterium</taxon>
    </lineage>
</organism>
<evidence type="ECO:0000256" key="1">
    <source>
        <dbReference type="SAM" id="MobiDB-lite"/>
    </source>
</evidence>
<evidence type="ECO:0000313" key="2">
    <source>
        <dbReference type="EMBL" id="APT84948.1"/>
    </source>
</evidence>
<proteinExistence type="predicted"/>
<sequence>MLRLTIIGVVGAPSARSMLAHTTSKKPHLAQHQRSSHPNIPHQPHIIALTTTDKFFVALPTTSDFRHKNTPLHTKQWGERFVSKSD</sequence>
<dbReference type="Proteomes" id="UP000185478">
    <property type="component" value="Chromosome"/>
</dbReference>
<accession>A0A1L7CGH5</accession>
<reference evidence="2 3" key="1">
    <citation type="submission" date="2014-08" db="EMBL/GenBank/DDBJ databases">
        <title>Complete genome sequence of Corynebacterium aquilae S-613T(T) (=DSM 44791(T)), isolated from the choana of a healthy golden eagle.</title>
        <authorList>
            <person name="Ruckert C."/>
            <person name="Albersmeier A."/>
            <person name="Winkler A."/>
            <person name="Kalinowski J."/>
        </authorList>
    </citation>
    <scope>NUCLEOTIDE SEQUENCE [LARGE SCALE GENOMIC DNA]</scope>
    <source>
        <strain evidence="2 3">S-613</strain>
    </source>
</reference>
<evidence type="ECO:0000313" key="3">
    <source>
        <dbReference type="Proteomes" id="UP000185478"/>
    </source>
</evidence>
<feature type="compositionally biased region" description="Basic residues" evidence="1">
    <location>
        <begin position="23"/>
        <end position="35"/>
    </location>
</feature>